<dbReference type="Proteomes" id="UP000001812">
    <property type="component" value="Chromosome II"/>
</dbReference>
<gene>
    <name evidence="2" type="ORF">BURPS1710A_A1208</name>
</gene>
<evidence type="ECO:0000313" key="2">
    <source>
        <dbReference type="EMBL" id="EET04750.1"/>
    </source>
</evidence>
<feature type="region of interest" description="Disordered" evidence="1">
    <location>
        <begin position="1"/>
        <end position="43"/>
    </location>
</feature>
<proteinExistence type="predicted"/>
<dbReference type="EMBL" id="CM000833">
    <property type="protein sequence ID" value="EET04750.1"/>
    <property type="molecule type" value="Genomic_DNA"/>
</dbReference>
<sequence>MARVTSSPAARIAVAARRRVSRPSRPSRRRAARAVTRHAARRMRRTEPVIDFPIPDPSCSTRS</sequence>
<feature type="compositionally biased region" description="Low complexity" evidence="1">
    <location>
        <begin position="1"/>
        <end position="15"/>
    </location>
</feature>
<dbReference type="AlphaFoldDB" id="A0A0E1VUY7"/>
<evidence type="ECO:0000256" key="1">
    <source>
        <dbReference type="SAM" id="MobiDB-lite"/>
    </source>
</evidence>
<feature type="compositionally biased region" description="Basic residues" evidence="1">
    <location>
        <begin position="16"/>
        <end position="43"/>
    </location>
</feature>
<reference evidence="2" key="1">
    <citation type="submission" date="2009-05" db="EMBL/GenBank/DDBJ databases">
        <authorList>
            <person name="Harkins D.M."/>
            <person name="DeShazer D."/>
            <person name="Woods D.E."/>
            <person name="Brinkac L.M."/>
            <person name="Brown K.A."/>
            <person name="Hung G.C."/>
            <person name="Tuanyok A."/>
            <person name="Zhang B."/>
            <person name="Nierman W.C."/>
        </authorList>
    </citation>
    <scope>NUCLEOTIDE SEQUENCE [LARGE SCALE GENOMIC DNA]</scope>
    <source>
        <strain evidence="2">1710a</strain>
    </source>
</reference>
<organism evidence="2">
    <name type="scientific">Burkholderia pseudomallei 1710a</name>
    <dbReference type="NCBI Taxonomy" id="320371"/>
    <lineage>
        <taxon>Bacteria</taxon>
        <taxon>Pseudomonadati</taxon>
        <taxon>Pseudomonadota</taxon>
        <taxon>Betaproteobacteria</taxon>
        <taxon>Burkholderiales</taxon>
        <taxon>Burkholderiaceae</taxon>
        <taxon>Burkholderia</taxon>
        <taxon>pseudomallei group</taxon>
    </lineage>
</organism>
<protein>
    <submittedName>
        <fullName evidence="2">Uncharacterized protein</fullName>
    </submittedName>
</protein>
<name>A0A0E1VUY7_BURPE</name>
<accession>A0A0E1VUY7</accession>
<dbReference type="HOGENOM" id="CLU_2877206_0_0_4"/>